<organism evidence="1 2">
    <name type="scientific">Phlebia brevispora</name>
    <dbReference type="NCBI Taxonomy" id="194682"/>
    <lineage>
        <taxon>Eukaryota</taxon>
        <taxon>Fungi</taxon>
        <taxon>Dikarya</taxon>
        <taxon>Basidiomycota</taxon>
        <taxon>Agaricomycotina</taxon>
        <taxon>Agaricomycetes</taxon>
        <taxon>Polyporales</taxon>
        <taxon>Meruliaceae</taxon>
        <taxon>Phlebia</taxon>
    </lineage>
</organism>
<comment type="caution">
    <text evidence="1">The sequence shown here is derived from an EMBL/GenBank/DDBJ whole genome shotgun (WGS) entry which is preliminary data.</text>
</comment>
<reference evidence="1" key="1">
    <citation type="submission" date="2022-07" db="EMBL/GenBank/DDBJ databases">
        <title>Genome Sequence of Phlebia brevispora.</title>
        <authorList>
            <person name="Buettner E."/>
        </authorList>
    </citation>
    <scope>NUCLEOTIDE SEQUENCE</scope>
    <source>
        <strain evidence="1">MPL23</strain>
    </source>
</reference>
<proteinExistence type="predicted"/>
<dbReference type="Proteomes" id="UP001148662">
    <property type="component" value="Unassembled WGS sequence"/>
</dbReference>
<dbReference type="EMBL" id="JANHOG010001619">
    <property type="protein sequence ID" value="KAJ3534253.1"/>
    <property type="molecule type" value="Genomic_DNA"/>
</dbReference>
<evidence type="ECO:0000313" key="1">
    <source>
        <dbReference type="EMBL" id="KAJ3534253.1"/>
    </source>
</evidence>
<keyword evidence="2" id="KW-1185">Reference proteome</keyword>
<gene>
    <name evidence="1" type="ORF">NM688_g7166</name>
</gene>
<name>A0ACC1S8J5_9APHY</name>
<sequence>MATTTLGSEIVSVVNKLQDVFTAVGSSASQIDLPQICVLGSQSSGKSSVLENIVGRDFLPRGTGIVTRRPLVLQLINRPATSPTPGKETPKMNGTDANANPDEWGEFLHLPGQKFYDFNKIREEIVRDTEAKTGRNAGISPQPINLRIFSPNVLTLTLVDLPGLTKVPVGDQPKDIEKQIRDMLTKYITRPACIILAVTPANTDLANSDGLKMAREVDPEGQRTIGVLTKIDLMDVGTDVVDILAGRVIPLRLGYVPVVNRGQRDIEANKSIKAALEYEREFFENHPAYKGKAQYCGTPFLARKLNMILMHHIRATLPDIKQRIAQQQQKYNAELQALGGPMGDTSSSSIVLNVITEFCSEFRTTIDGSTNDLSLNELSGGARISFVFHELFNQGVKTIDPFDQVKDGDIRTILYNSSGSTPSLFVGTTAFEVIVKQQIKRLEDPALKCCQLVYDELIRILGQLLTKIQAFRRFPALRERFNAVVVNFFKTSMNPTNKLVSDLVAMQACYINTTHPDFLNGHKALAMVSERLSASKPSPDMKGGKLLPGAINNNKDLDVDPRKEEPSFFGSFFSSAKNAPKKKGVAVMESPPPVIRPQAALNERETLETEVIKLLIHSYFNIVKREMIDMVPKAITLTLVSHSKENLQRELLQELYKPEVLDDLLKESEFVVNRRKEVVSMVQALNKAEEYVTALLPSAQFIKPLHEQWALLLNGVMAKFLHSLFRRDQTNDAAARGVEISAPFSATANLSLDIESVMAEMKLTNAVTVYCASSFGHRAEYQDAAVSLGTALAKAGRPLVYGGGRKGIMGVVSGAVVEAGGQVTGVIPLAMVAAGGEKEQAKGEIQAKIASGVLFDGKNRKNEDTIVVDSMHERKLEMAKRSCGFIALPGGYGTFEEVRSRIPLPRYALA</sequence>
<evidence type="ECO:0000313" key="2">
    <source>
        <dbReference type="Proteomes" id="UP001148662"/>
    </source>
</evidence>
<accession>A0ACC1S8J5</accession>
<protein>
    <submittedName>
        <fullName evidence="1">Uncharacterized protein</fullName>
    </submittedName>
</protein>